<evidence type="ECO:0000313" key="3">
    <source>
        <dbReference type="Proteomes" id="UP001139451"/>
    </source>
</evidence>
<dbReference type="Pfam" id="PF18029">
    <property type="entry name" value="Glyoxalase_6"/>
    <property type="match status" value="1"/>
</dbReference>
<gene>
    <name evidence="2" type="ORF">M9978_04335</name>
</gene>
<dbReference type="Proteomes" id="UP001139451">
    <property type="component" value="Unassembled WGS sequence"/>
</dbReference>
<dbReference type="EMBL" id="JAMLDX010000002">
    <property type="protein sequence ID" value="MCP3729649.1"/>
    <property type="molecule type" value="Genomic_DNA"/>
</dbReference>
<dbReference type="InterPro" id="IPR041581">
    <property type="entry name" value="Glyoxalase_6"/>
</dbReference>
<dbReference type="InterPro" id="IPR029068">
    <property type="entry name" value="Glyas_Bleomycin-R_OHBP_Dase"/>
</dbReference>
<dbReference type="AlphaFoldDB" id="A0A9X2HKQ1"/>
<dbReference type="RefSeq" id="WP_254291651.1">
    <property type="nucleotide sequence ID" value="NZ_JAMLDX010000002.1"/>
</dbReference>
<dbReference type="PANTHER" id="PTHR33993">
    <property type="entry name" value="GLYOXALASE-RELATED"/>
    <property type="match status" value="1"/>
</dbReference>
<organism evidence="2 3">
    <name type="scientific">Sphingomonas tagetis</name>
    <dbReference type="NCBI Taxonomy" id="2949092"/>
    <lineage>
        <taxon>Bacteria</taxon>
        <taxon>Pseudomonadati</taxon>
        <taxon>Pseudomonadota</taxon>
        <taxon>Alphaproteobacteria</taxon>
        <taxon>Sphingomonadales</taxon>
        <taxon>Sphingomonadaceae</taxon>
        <taxon>Sphingomonas</taxon>
    </lineage>
</organism>
<dbReference type="InterPro" id="IPR037523">
    <property type="entry name" value="VOC_core"/>
</dbReference>
<accession>A0A9X2HKQ1</accession>
<protein>
    <submittedName>
        <fullName evidence="2">VOC family protein</fullName>
    </submittedName>
</protein>
<evidence type="ECO:0000313" key="2">
    <source>
        <dbReference type="EMBL" id="MCP3729649.1"/>
    </source>
</evidence>
<dbReference type="Gene3D" id="3.10.180.10">
    <property type="entry name" value="2,3-Dihydroxybiphenyl 1,2-Dioxygenase, domain 1"/>
    <property type="match status" value="1"/>
</dbReference>
<keyword evidence="3" id="KW-1185">Reference proteome</keyword>
<comment type="caution">
    <text evidence="2">The sequence shown here is derived from an EMBL/GenBank/DDBJ whole genome shotgun (WGS) entry which is preliminary data.</text>
</comment>
<dbReference type="InterPro" id="IPR052164">
    <property type="entry name" value="Anthracycline_SecMetBiosynth"/>
</dbReference>
<dbReference type="PANTHER" id="PTHR33993:SF5">
    <property type="entry name" value="GLYOXALASE"/>
    <property type="match status" value="1"/>
</dbReference>
<feature type="domain" description="VOC" evidence="1">
    <location>
        <begin position="5"/>
        <end position="125"/>
    </location>
</feature>
<evidence type="ECO:0000259" key="1">
    <source>
        <dbReference type="PROSITE" id="PS51819"/>
    </source>
</evidence>
<proteinExistence type="predicted"/>
<dbReference type="PROSITE" id="PS51819">
    <property type="entry name" value="VOC"/>
    <property type="match status" value="1"/>
</dbReference>
<dbReference type="CDD" id="cd06587">
    <property type="entry name" value="VOC"/>
    <property type="match status" value="1"/>
</dbReference>
<name>A0A9X2HKQ1_9SPHN</name>
<sequence>MGVVGMGGLFFRAQDPEALSTWYREHLGVGGGCAAEDAADPPNEWVWQTLGGPMVFSPFKATTDYFAADKQFMINLRVRDLEGLLEQLNAAGIAIITKPEWDEGGIGKFARIHDPEGNAIELWEPPAA</sequence>
<reference evidence="2" key="1">
    <citation type="submission" date="2022-05" db="EMBL/GenBank/DDBJ databases">
        <title>Sphingomonas sp. strain MG17 Genome sequencing and assembly.</title>
        <authorList>
            <person name="Kim I."/>
        </authorList>
    </citation>
    <scope>NUCLEOTIDE SEQUENCE</scope>
    <source>
        <strain evidence="2">MG17</strain>
    </source>
</reference>
<dbReference type="SUPFAM" id="SSF54593">
    <property type="entry name" value="Glyoxalase/Bleomycin resistance protein/Dihydroxybiphenyl dioxygenase"/>
    <property type="match status" value="1"/>
</dbReference>